<dbReference type="AlphaFoldDB" id="A0A6P8EUH2"/>
<dbReference type="PROSITE" id="PS00018">
    <property type="entry name" value="EF_HAND_1"/>
    <property type="match status" value="2"/>
</dbReference>
<keyword evidence="5" id="KW-1185">Reference proteome</keyword>
<dbReference type="CTD" id="550371"/>
<keyword evidence="3" id="KW-0106">Calcium</keyword>
<keyword evidence="1" id="KW-0479">Metal-binding</keyword>
<dbReference type="KEGG" id="char:105907008"/>
<dbReference type="InterPro" id="IPR051581">
    <property type="entry name" value="Ca-bind"/>
</dbReference>
<dbReference type="Gene3D" id="1.10.238.10">
    <property type="entry name" value="EF-hand"/>
    <property type="match status" value="2"/>
</dbReference>
<name>A0A6P8EUH2_CLUHA</name>
<gene>
    <name evidence="6 7" type="primary">capsla</name>
</gene>
<dbReference type="PANTHER" id="PTHR34524">
    <property type="entry name" value="CALCYPHOSIN"/>
    <property type="match status" value="1"/>
</dbReference>
<evidence type="ECO:0000256" key="1">
    <source>
        <dbReference type="ARBA" id="ARBA00022723"/>
    </source>
</evidence>
<evidence type="ECO:0000256" key="3">
    <source>
        <dbReference type="ARBA" id="ARBA00022837"/>
    </source>
</evidence>
<feature type="domain" description="EF-hand" evidence="4">
    <location>
        <begin position="97"/>
        <end position="132"/>
    </location>
</feature>
<keyword evidence="2" id="KW-0677">Repeat</keyword>
<organism evidence="5 7">
    <name type="scientific">Clupea harengus</name>
    <name type="common">Atlantic herring</name>
    <dbReference type="NCBI Taxonomy" id="7950"/>
    <lineage>
        <taxon>Eukaryota</taxon>
        <taxon>Metazoa</taxon>
        <taxon>Chordata</taxon>
        <taxon>Craniata</taxon>
        <taxon>Vertebrata</taxon>
        <taxon>Euteleostomi</taxon>
        <taxon>Actinopterygii</taxon>
        <taxon>Neopterygii</taxon>
        <taxon>Teleostei</taxon>
        <taxon>Clupei</taxon>
        <taxon>Clupeiformes</taxon>
        <taxon>Clupeoidei</taxon>
        <taxon>Clupeidae</taxon>
        <taxon>Clupea</taxon>
    </lineage>
</organism>
<dbReference type="GeneTree" id="ENSGT00940000156466"/>
<feature type="domain" description="EF-hand" evidence="4">
    <location>
        <begin position="61"/>
        <end position="96"/>
    </location>
</feature>
<dbReference type="RefSeq" id="XP_031415819.1">
    <property type="nucleotide sequence ID" value="XM_031559959.2"/>
</dbReference>
<proteinExistence type="predicted"/>
<dbReference type="Proteomes" id="UP000515152">
    <property type="component" value="Chromosome 22"/>
</dbReference>
<evidence type="ECO:0000313" key="5">
    <source>
        <dbReference type="Proteomes" id="UP000515152"/>
    </source>
</evidence>
<protein>
    <submittedName>
        <fullName evidence="6 7">Calcyphosine-like a</fullName>
    </submittedName>
</protein>
<dbReference type="CDD" id="cd00051">
    <property type="entry name" value="EFh"/>
    <property type="match status" value="1"/>
</dbReference>
<dbReference type="OrthoDB" id="444540at2759"/>
<dbReference type="SUPFAM" id="SSF47473">
    <property type="entry name" value="EF-hand"/>
    <property type="match status" value="1"/>
</dbReference>
<accession>A0A6P8EUH2</accession>
<dbReference type="SMART" id="SM00054">
    <property type="entry name" value="EFh"/>
    <property type="match status" value="4"/>
</dbReference>
<evidence type="ECO:0000256" key="2">
    <source>
        <dbReference type="ARBA" id="ARBA00022737"/>
    </source>
</evidence>
<feature type="domain" description="EF-hand" evidence="4">
    <location>
        <begin position="25"/>
        <end position="60"/>
    </location>
</feature>
<evidence type="ECO:0000259" key="4">
    <source>
        <dbReference type="PROSITE" id="PS50222"/>
    </source>
</evidence>
<dbReference type="InterPro" id="IPR018247">
    <property type="entry name" value="EF_Hand_1_Ca_BS"/>
</dbReference>
<dbReference type="PROSITE" id="PS50222">
    <property type="entry name" value="EF_HAND_2"/>
    <property type="match status" value="3"/>
</dbReference>
<dbReference type="GeneID" id="105907008"/>
<dbReference type="RefSeq" id="XP_031415818.1">
    <property type="nucleotide sequence ID" value="XM_031559958.2"/>
</dbReference>
<sequence>MASSDLQSSDALEDLRRQCLARGAAGIKGLGRSFRIMDDDGSKSLNLDEFQKGLDTYGVTMAKERVLEVFRIFDKDGSGTVDFNEFLEELRPPMSNVRKQVIVEAFKKLDRTGDSLVTVEDLQGVYNSQHHSKFKSGEWSEEQVFRSFLDSFDSPYNKDGKVTQEEFLNYYSGVSASIDSDEYFVTMMKNAWKL</sequence>
<dbReference type="InterPro" id="IPR011992">
    <property type="entry name" value="EF-hand-dom_pair"/>
</dbReference>
<dbReference type="Pfam" id="PF13499">
    <property type="entry name" value="EF-hand_7"/>
    <property type="match status" value="2"/>
</dbReference>
<evidence type="ECO:0000313" key="7">
    <source>
        <dbReference type="RefSeq" id="XP_031415819.1"/>
    </source>
</evidence>
<dbReference type="PANTHER" id="PTHR34524:SF6">
    <property type="entry name" value="CALCYPHOSINE LIKE"/>
    <property type="match status" value="1"/>
</dbReference>
<dbReference type="GO" id="GO:0005509">
    <property type="term" value="F:calcium ion binding"/>
    <property type="evidence" value="ECO:0007669"/>
    <property type="project" value="InterPro"/>
</dbReference>
<evidence type="ECO:0000313" key="6">
    <source>
        <dbReference type="RefSeq" id="XP_031415818.1"/>
    </source>
</evidence>
<dbReference type="InterPro" id="IPR002048">
    <property type="entry name" value="EF_hand_dom"/>
</dbReference>
<reference evidence="6 7" key="1">
    <citation type="submission" date="2025-04" db="UniProtKB">
        <authorList>
            <consortium name="RefSeq"/>
        </authorList>
    </citation>
    <scope>IDENTIFICATION</scope>
</reference>